<dbReference type="Gene3D" id="1.10.510.10">
    <property type="entry name" value="Transferase(Phosphotransferase) domain 1"/>
    <property type="match status" value="1"/>
</dbReference>
<evidence type="ECO:0000313" key="4">
    <source>
        <dbReference type="Proteomes" id="UP000325243"/>
    </source>
</evidence>
<feature type="domain" description="Protein kinase" evidence="2">
    <location>
        <begin position="34"/>
        <end position="319"/>
    </location>
</feature>
<organism evidence="3 4">
    <name type="scientific">Agromyces mariniharenae</name>
    <dbReference type="NCBI Taxonomy" id="2604423"/>
    <lineage>
        <taxon>Bacteria</taxon>
        <taxon>Bacillati</taxon>
        <taxon>Actinomycetota</taxon>
        <taxon>Actinomycetes</taxon>
        <taxon>Micrococcales</taxon>
        <taxon>Microbacteriaceae</taxon>
        <taxon>Agromyces</taxon>
    </lineage>
</organism>
<keyword evidence="4" id="KW-1185">Reference proteome</keyword>
<dbReference type="AlphaFoldDB" id="A0A5S4UWK5"/>
<dbReference type="PROSITE" id="PS50011">
    <property type="entry name" value="PROTEIN_KINASE_DOM"/>
    <property type="match status" value="1"/>
</dbReference>
<proteinExistence type="predicted"/>
<evidence type="ECO:0000313" key="3">
    <source>
        <dbReference type="EMBL" id="TYL50956.1"/>
    </source>
</evidence>
<comment type="caution">
    <text evidence="3">The sequence shown here is derived from an EMBL/GenBank/DDBJ whole genome shotgun (WGS) entry which is preliminary data.</text>
</comment>
<dbReference type="RefSeq" id="WP_148735052.1">
    <property type="nucleotide sequence ID" value="NZ_VSSB01000002.1"/>
</dbReference>
<gene>
    <name evidence="3" type="ORF">FYC51_17610</name>
</gene>
<dbReference type="EMBL" id="VSSB01000002">
    <property type="protein sequence ID" value="TYL50956.1"/>
    <property type="molecule type" value="Genomic_DNA"/>
</dbReference>
<dbReference type="GO" id="GO:0004672">
    <property type="term" value="F:protein kinase activity"/>
    <property type="evidence" value="ECO:0007669"/>
    <property type="project" value="InterPro"/>
</dbReference>
<sequence length="558" mass="57666">MSRRSRRERRTERIRESSDRIVDAAPLDGRLVGYRLIRRIASGDRADVYLAAVGRPVPTGRDGGEPAGRSTDVAGGSTGVAGGAHGVPALVVLRVYDAEADDAAIACELEAMSTDAAGALPRLHDVATLPDGRCCVVVERLGGGSLARTLSARTITAGEAVTILAPIVVAVGDLASRGYAHTRLAVSDIVFDDAGRPRLLGLGALRRMSDHGAERTALRRVAHERLADLVEDVAAAVMPPGALGEAIELVRARLAVRPFAPCEAELERRLFELATPEPVREVATAASPRRLPGRVMPPTVPLTEEERAGATMAAAAPRTAGGMVGTGLRRWLALAQAPEGVIEQFAAAADVDRVADGRKRLTGLIRARGRAVAVGALLGGATLVTMLTLVPPAGADGGRVAEASGGSAGEPVAGEDPVIGERRADGPAEEPSGTPETEAAAPPSSVDDLGESPPDGVVAAARDLLGRRAECFAALDLACLGTVVQPGSAIEASDRAALVAARDGEALPQTEFDPATVEVVAEMGGAVLVRARATPEREPASLLMVRGEAGWRLREVFD</sequence>
<accession>A0A5S4UWK5</accession>
<feature type="region of interest" description="Disordered" evidence="1">
    <location>
        <begin position="398"/>
        <end position="455"/>
    </location>
</feature>
<dbReference type="GO" id="GO:0005524">
    <property type="term" value="F:ATP binding"/>
    <property type="evidence" value="ECO:0007669"/>
    <property type="project" value="InterPro"/>
</dbReference>
<feature type="region of interest" description="Disordered" evidence="1">
    <location>
        <begin position="55"/>
        <end position="76"/>
    </location>
</feature>
<name>A0A5S4UWK5_9MICO</name>
<evidence type="ECO:0000256" key="1">
    <source>
        <dbReference type="SAM" id="MobiDB-lite"/>
    </source>
</evidence>
<dbReference type="InterPro" id="IPR011009">
    <property type="entry name" value="Kinase-like_dom_sf"/>
</dbReference>
<dbReference type="InterPro" id="IPR000719">
    <property type="entry name" value="Prot_kinase_dom"/>
</dbReference>
<dbReference type="SUPFAM" id="SSF56112">
    <property type="entry name" value="Protein kinase-like (PK-like)"/>
    <property type="match status" value="1"/>
</dbReference>
<evidence type="ECO:0000259" key="2">
    <source>
        <dbReference type="PROSITE" id="PS50011"/>
    </source>
</evidence>
<dbReference type="Proteomes" id="UP000325243">
    <property type="component" value="Unassembled WGS sequence"/>
</dbReference>
<reference evidence="3 4" key="1">
    <citation type="submission" date="2019-08" db="EMBL/GenBank/DDBJ databases">
        <authorList>
            <person name="Hu J."/>
        </authorList>
    </citation>
    <scope>NUCLEOTIDE SEQUENCE [LARGE SCALE GENOMIC DNA]</scope>
    <source>
        <strain evidence="3 4">NEAU-184</strain>
    </source>
</reference>
<protein>
    <recommendedName>
        <fullName evidence="2">Protein kinase domain-containing protein</fullName>
    </recommendedName>
</protein>